<comment type="caution">
    <text evidence="1">The sequence shown here is derived from an EMBL/GenBank/DDBJ whole genome shotgun (WGS) entry which is preliminary data.</text>
</comment>
<dbReference type="AlphaFoldDB" id="A0A3S4B206"/>
<reference evidence="2" key="1">
    <citation type="submission" date="2018-10" db="EMBL/GenBank/DDBJ databases">
        <authorList>
            <person name="Peiro R."/>
            <person name="Begona"/>
            <person name="Cbmso G."/>
            <person name="Lopez M."/>
            <person name="Gonzalez S."/>
            <person name="Sacristan E."/>
            <person name="Castillo E."/>
        </authorList>
    </citation>
    <scope>NUCLEOTIDE SEQUENCE [LARGE SCALE GENOMIC DNA]</scope>
</reference>
<sequence>MTATYTVTTTFGSFRFSADLTQASAPIYDEDGTATPYRTADARHSADHAAVLLLGYYGRDYWLSPDVILSEDEDGNQLFDGLRERPYLFSLIVSVEADPGERD</sequence>
<evidence type="ECO:0000313" key="2">
    <source>
        <dbReference type="Proteomes" id="UP000289200"/>
    </source>
</evidence>
<name>A0A3S4B206_9BRAD</name>
<proteinExistence type="predicted"/>
<dbReference type="Proteomes" id="UP000289200">
    <property type="component" value="Unassembled WGS sequence"/>
</dbReference>
<gene>
    <name evidence="1" type="ORF">RHODGE_RHODGE_02853</name>
</gene>
<evidence type="ECO:0000313" key="1">
    <source>
        <dbReference type="EMBL" id="VCU09684.1"/>
    </source>
</evidence>
<dbReference type="EMBL" id="UWOC01000151">
    <property type="protein sequence ID" value="VCU09684.1"/>
    <property type="molecule type" value="Genomic_DNA"/>
</dbReference>
<protein>
    <submittedName>
        <fullName evidence="1">Uncharacterized protein</fullName>
    </submittedName>
</protein>
<organism evidence="1 2">
    <name type="scientific">Rhodoplanes serenus</name>
    <dbReference type="NCBI Taxonomy" id="200615"/>
    <lineage>
        <taxon>Bacteria</taxon>
        <taxon>Pseudomonadati</taxon>
        <taxon>Pseudomonadota</taxon>
        <taxon>Alphaproteobacteria</taxon>
        <taxon>Hyphomicrobiales</taxon>
        <taxon>Nitrobacteraceae</taxon>
        <taxon>Rhodoplanes</taxon>
    </lineage>
</organism>
<keyword evidence="2" id="KW-1185">Reference proteome</keyword>
<accession>A0A3S4B206</accession>
<dbReference type="RefSeq" id="WP_129609512.1">
    <property type="nucleotide sequence ID" value="NZ_UWOC01000151.1"/>
</dbReference>